<dbReference type="Proteomes" id="UP000368032">
    <property type="component" value="Unassembled WGS sequence"/>
</dbReference>
<evidence type="ECO:0000313" key="7">
    <source>
        <dbReference type="Proteomes" id="UP000368032"/>
    </source>
</evidence>
<dbReference type="EMBL" id="CABWIF010000011">
    <property type="protein sequence ID" value="VWL93659.1"/>
    <property type="molecule type" value="Genomic_DNA"/>
</dbReference>
<evidence type="ECO:0000313" key="6">
    <source>
        <dbReference type="EMBL" id="VWL93659.1"/>
    </source>
</evidence>
<dbReference type="AlphaFoldDB" id="A0A5K1IXC6"/>
<proteinExistence type="inferred from homology"/>
<evidence type="ECO:0000256" key="2">
    <source>
        <dbReference type="ARBA" id="ARBA00022576"/>
    </source>
</evidence>
<protein>
    <recommendedName>
        <fullName evidence="4">Aminotransferase</fullName>
        <ecNumber evidence="4">2.6.1.-</ecNumber>
    </recommendedName>
</protein>
<dbReference type="PANTHER" id="PTHR42832:SF3">
    <property type="entry name" value="L-GLUTAMINE--4-(METHYLSULFANYL)-2-OXOBUTANOATE AMINOTRANSFERASE"/>
    <property type="match status" value="1"/>
</dbReference>
<name>A0A5K1IXC6_9ACTN</name>
<dbReference type="RefSeq" id="WP_152067790.1">
    <property type="nucleotide sequence ID" value="NZ_CABWIF010000011.1"/>
</dbReference>
<dbReference type="InterPro" id="IPR015421">
    <property type="entry name" value="PyrdxlP-dep_Trfase_major"/>
</dbReference>
<dbReference type="GO" id="GO:0008483">
    <property type="term" value="F:transaminase activity"/>
    <property type="evidence" value="ECO:0007669"/>
    <property type="project" value="UniProtKB-KW"/>
</dbReference>
<dbReference type="Gene3D" id="3.90.1150.10">
    <property type="entry name" value="Aspartate Aminotransferase, domain 1"/>
    <property type="match status" value="1"/>
</dbReference>
<dbReference type="Gene3D" id="3.40.640.10">
    <property type="entry name" value="Type I PLP-dependent aspartate aminotransferase-like (Major domain)"/>
    <property type="match status" value="1"/>
</dbReference>
<dbReference type="EC" id="2.6.1.-" evidence="4"/>
<dbReference type="InterPro" id="IPR015422">
    <property type="entry name" value="PyrdxlP-dep_Trfase_small"/>
</dbReference>
<keyword evidence="2 4" id="KW-0032">Aminotransferase</keyword>
<dbReference type="GO" id="GO:0030170">
    <property type="term" value="F:pyridoxal phosphate binding"/>
    <property type="evidence" value="ECO:0007669"/>
    <property type="project" value="InterPro"/>
</dbReference>
<dbReference type="InterPro" id="IPR015424">
    <property type="entry name" value="PyrdxlP-dep_Trfase"/>
</dbReference>
<accession>A0A5K1IXC6</accession>
<evidence type="ECO:0000256" key="3">
    <source>
        <dbReference type="ARBA" id="ARBA00022679"/>
    </source>
</evidence>
<comment type="cofactor">
    <cofactor evidence="1 4">
        <name>pyridoxal 5'-phosphate</name>
        <dbReference type="ChEBI" id="CHEBI:597326"/>
    </cofactor>
</comment>
<dbReference type="CDD" id="cd00609">
    <property type="entry name" value="AAT_like"/>
    <property type="match status" value="1"/>
</dbReference>
<evidence type="ECO:0000256" key="4">
    <source>
        <dbReference type="RuleBase" id="RU000481"/>
    </source>
</evidence>
<comment type="similarity">
    <text evidence="4">Belongs to the class-I pyridoxal-phosphate-dependent aminotransferase family.</text>
</comment>
<reference evidence="6 7" key="1">
    <citation type="submission" date="2019-10" db="EMBL/GenBank/DDBJ databases">
        <authorList>
            <person name="Wolf R A."/>
        </authorList>
    </citation>
    <scope>NUCLEOTIDE SEQUENCE [LARGE SCALE GENOMIC DNA]</scope>
    <source>
        <strain evidence="6">Collinsella_aerofaciens_DSM_13712</strain>
    </source>
</reference>
<dbReference type="PROSITE" id="PS00105">
    <property type="entry name" value="AA_TRANSFER_CLASS_1"/>
    <property type="match status" value="1"/>
</dbReference>
<dbReference type="Pfam" id="PF00155">
    <property type="entry name" value="Aminotran_1_2"/>
    <property type="match status" value="1"/>
</dbReference>
<dbReference type="InterPro" id="IPR050881">
    <property type="entry name" value="LL-DAP_aminotransferase"/>
</dbReference>
<dbReference type="InterPro" id="IPR004839">
    <property type="entry name" value="Aminotransferase_I/II_large"/>
</dbReference>
<gene>
    <name evidence="6" type="primary">dapL</name>
    <name evidence="6" type="ORF">CKJAJONC_00179</name>
</gene>
<keyword evidence="3 4" id="KW-0808">Transferase</keyword>
<evidence type="ECO:0000259" key="5">
    <source>
        <dbReference type="Pfam" id="PF00155"/>
    </source>
</evidence>
<dbReference type="PANTHER" id="PTHR42832">
    <property type="entry name" value="AMINO ACID AMINOTRANSFERASE"/>
    <property type="match status" value="1"/>
</dbReference>
<dbReference type="SUPFAM" id="SSF53383">
    <property type="entry name" value="PLP-dependent transferases"/>
    <property type="match status" value="1"/>
</dbReference>
<organism evidence="6 7">
    <name type="scientific">Collinsella aerofaciens</name>
    <dbReference type="NCBI Taxonomy" id="74426"/>
    <lineage>
        <taxon>Bacteria</taxon>
        <taxon>Bacillati</taxon>
        <taxon>Actinomycetota</taxon>
        <taxon>Coriobacteriia</taxon>
        <taxon>Coriobacteriales</taxon>
        <taxon>Coriobacteriaceae</taxon>
        <taxon>Collinsella</taxon>
    </lineage>
</organism>
<feature type="domain" description="Aminotransferase class I/classII large" evidence="5">
    <location>
        <begin position="32"/>
        <end position="381"/>
    </location>
</feature>
<sequence length="387" mass="42239">MQASQRLDRFGAEVFASLNNKLLALKAQGKTIYNMSVGTPDFKPYDHVVEALTQAAQDPEMWKYALRDLPELKQSVCDYYERRFGVSGITPSMVQSCNGTQEGVGHLGLALLDPGDTILVPDPCYPVFEAGAKIADAKLEYYPLVAEHNYLPYVAGIDPEVADRAKYMIVSLPANPVGSVGTPEVYEEIITFAREHDLLIVHDNAYSDIVFDGEPGGSFLQYPGALEVGVEFFSLSKSFNVTGARIGFLVGREDVVSAFAKLRGQIDFGMFFPIQKAAIACLNGPRDEVEAQRLKYQERRDALCDGLEGLGWERPNAHGSMFVWAKLPGGRTDSMAFCEELMEKAGVVVTPGASFGPSGEGHVRMALVLPPDQIALAVEAIREAGLY</sequence>
<dbReference type="InterPro" id="IPR004838">
    <property type="entry name" value="NHTrfase_class1_PyrdxlP-BS"/>
</dbReference>
<evidence type="ECO:0000256" key="1">
    <source>
        <dbReference type="ARBA" id="ARBA00001933"/>
    </source>
</evidence>